<dbReference type="EMBL" id="CAJVPY010021668">
    <property type="protein sequence ID" value="CAG8780423.1"/>
    <property type="molecule type" value="Genomic_DNA"/>
</dbReference>
<gene>
    <name evidence="1" type="ORF">DERYTH_LOCUS19579</name>
</gene>
<comment type="caution">
    <text evidence="1">The sequence shown here is derived from an EMBL/GenBank/DDBJ whole genome shotgun (WGS) entry which is preliminary data.</text>
</comment>
<evidence type="ECO:0000313" key="2">
    <source>
        <dbReference type="Proteomes" id="UP000789405"/>
    </source>
</evidence>
<organism evidence="1 2">
    <name type="scientific">Dentiscutata erythropus</name>
    <dbReference type="NCBI Taxonomy" id="1348616"/>
    <lineage>
        <taxon>Eukaryota</taxon>
        <taxon>Fungi</taxon>
        <taxon>Fungi incertae sedis</taxon>
        <taxon>Mucoromycota</taxon>
        <taxon>Glomeromycotina</taxon>
        <taxon>Glomeromycetes</taxon>
        <taxon>Diversisporales</taxon>
        <taxon>Gigasporaceae</taxon>
        <taxon>Dentiscutata</taxon>
    </lineage>
</organism>
<feature type="non-terminal residue" evidence="1">
    <location>
        <position position="1"/>
    </location>
</feature>
<name>A0A9N9JI90_9GLOM</name>
<reference evidence="1" key="1">
    <citation type="submission" date="2021-06" db="EMBL/GenBank/DDBJ databases">
        <authorList>
            <person name="Kallberg Y."/>
            <person name="Tangrot J."/>
            <person name="Rosling A."/>
        </authorList>
    </citation>
    <scope>NUCLEOTIDE SEQUENCE</scope>
    <source>
        <strain evidence="1">MA453B</strain>
    </source>
</reference>
<proteinExistence type="predicted"/>
<dbReference type="AlphaFoldDB" id="A0A9N9JI90"/>
<sequence length="53" mass="6173">LDYEDMPALDIYITIVGITIQTVQNTGSDLSLEFYIEEKVDDRELSNFWTKKT</sequence>
<protein>
    <submittedName>
        <fullName evidence="1">26738_t:CDS:1</fullName>
    </submittedName>
</protein>
<keyword evidence="2" id="KW-1185">Reference proteome</keyword>
<evidence type="ECO:0000313" key="1">
    <source>
        <dbReference type="EMBL" id="CAG8780423.1"/>
    </source>
</evidence>
<dbReference type="Proteomes" id="UP000789405">
    <property type="component" value="Unassembled WGS sequence"/>
</dbReference>
<accession>A0A9N9JI90</accession>